<evidence type="ECO:0000256" key="2">
    <source>
        <dbReference type="ARBA" id="ARBA00007373"/>
    </source>
</evidence>
<dbReference type="GO" id="GO:0017056">
    <property type="term" value="F:structural constituent of nuclear pore"/>
    <property type="evidence" value="ECO:0007669"/>
    <property type="project" value="InterPro"/>
</dbReference>
<organism evidence="8 9">
    <name type="scientific">Blepharisma stoltei</name>
    <dbReference type="NCBI Taxonomy" id="1481888"/>
    <lineage>
        <taxon>Eukaryota</taxon>
        <taxon>Sar</taxon>
        <taxon>Alveolata</taxon>
        <taxon>Ciliophora</taxon>
        <taxon>Postciliodesmatophora</taxon>
        <taxon>Heterotrichea</taxon>
        <taxon>Heterotrichida</taxon>
        <taxon>Blepharismidae</taxon>
        <taxon>Blepharisma</taxon>
    </lineage>
</organism>
<feature type="domain" description="Nucleoporin Nup133/Nup155-like C-terminal" evidence="6">
    <location>
        <begin position="674"/>
        <end position="1302"/>
    </location>
</feature>
<keyword evidence="4" id="KW-0539">Nucleus</keyword>
<dbReference type="InterPro" id="IPR042538">
    <property type="entry name" value="Nucleoporin_Nup155_C_3"/>
</dbReference>
<dbReference type="Pfam" id="PF08801">
    <property type="entry name" value="Nucleoporin_N"/>
    <property type="match status" value="1"/>
</dbReference>
<proteinExistence type="inferred from homology"/>
<dbReference type="Gene3D" id="1.25.40.450">
    <property type="entry name" value="Nucleoporin, helical domain, N-terminal subdomain"/>
    <property type="match status" value="1"/>
</dbReference>
<dbReference type="Gene3D" id="1.20.58.1780">
    <property type="match status" value="1"/>
</dbReference>
<reference evidence="8" key="1">
    <citation type="submission" date="2021-09" db="EMBL/GenBank/DDBJ databases">
        <authorList>
            <consortium name="AG Swart"/>
            <person name="Singh M."/>
            <person name="Singh A."/>
            <person name="Seah K."/>
            <person name="Emmerich C."/>
        </authorList>
    </citation>
    <scope>NUCLEOTIDE SEQUENCE</scope>
    <source>
        <strain evidence="8">ATCC30299</strain>
    </source>
</reference>
<dbReference type="PANTHER" id="PTHR10350:SF6">
    <property type="entry name" value="NUCLEAR PORE COMPLEX PROTEIN NUP155"/>
    <property type="match status" value="1"/>
</dbReference>
<comment type="subcellular location">
    <subcellularLocation>
        <location evidence="1">Nucleus</location>
    </subcellularLocation>
</comment>
<comment type="caution">
    <text evidence="8">The sequence shown here is derived from an EMBL/GenBank/DDBJ whole genome shotgun (WGS) entry which is preliminary data.</text>
</comment>
<evidence type="ECO:0000313" key="9">
    <source>
        <dbReference type="Proteomes" id="UP001162131"/>
    </source>
</evidence>
<evidence type="ECO:0000259" key="6">
    <source>
        <dbReference type="Pfam" id="PF03177"/>
    </source>
</evidence>
<evidence type="ECO:0000256" key="5">
    <source>
        <dbReference type="SAM" id="MobiDB-lite"/>
    </source>
</evidence>
<dbReference type="InterPro" id="IPR007187">
    <property type="entry name" value="Nucleoporin_Nup133/Nup155_C"/>
</dbReference>
<dbReference type="Pfam" id="PF03177">
    <property type="entry name" value="Nucleoporin_C"/>
    <property type="match status" value="1"/>
</dbReference>
<evidence type="ECO:0000256" key="3">
    <source>
        <dbReference type="ARBA" id="ARBA00022448"/>
    </source>
</evidence>
<keyword evidence="9" id="KW-1185">Reference proteome</keyword>
<protein>
    <submittedName>
        <fullName evidence="8">Uncharacterized protein</fullName>
    </submittedName>
</protein>
<evidence type="ECO:0000256" key="1">
    <source>
        <dbReference type="ARBA" id="ARBA00004123"/>
    </source>
</evidence>
<dbReference type="Proteomes" id="UP001162131">
    <property type="component" value="Unassembled WGS sequence"/>
</dbReference>
<dbReference type="Gene3D" id="1.25.40.440">
    <property type="entry name" value="Nucleoporin, helical domain, central subdomain"/>
    <property type="match status" value="1"/>
</dbReference>
<dbReference type="GO" id="GO:0036228">
    <property type="term" value="P:protein localization to nuclear inner membrane"/>
    <property type="evidence" value="ECO:0007669"/>
    <property type="project" value="TreeGrafter"/>
</dbReference>
<sequence length="1409" mass="161981">MEDRFALIQPKEPSSLLSFPKKRTYTELQAESKPIGPPPQTKATIQEEYSKLKLSIAGGQTLETYLSLEEQHLEIEDYKKHSQPEDPYQQATPDFILRKRIEINDTLRSRYRVSPNATMLSGILPEIHRVWYSLDNILILWDYTRPNSIIEHAGSNDVIVGVAILPKNTELFTNRVSYVLLVATRIDMQFIGVVTEPEFRLVSSEMNVTTDEVDMECFTTLNNGRILIGGADGNINELKYTTSSWFSSTKKYKKECISSSFLSLFIPGFLKRHINPNSVKQLSVDSSRNILYALIKSTVSIASYRIEVYDLGIYGDTTRKVVNINSNELFQRLREHSPRLANLSGERLEVVHISAISRALSLEYHLMALTRNGIRIYFTFHEALIEMEYYDEGYLRRPLDEYSINIKFPPASTYKRDEKINSQPFALGITSDKPSSYEIAQLIENGNLIISEKGEMEAKLVNIGRSLSRIALFQGEKGRYILEPDETVSCIEELSEVDVQCMAEIPASIRMSPNCAQLCNFLPRNEFRSTLPLKYLGCRSGDLSFQCLSNLSNILYRPPSKLLVLTSSELLEFSEIRPIDLVYQALIQDPPKDIQQIRDLSEKYGIVHVCAMLVAILSSPLILSAENGDIQTPLSSKEMQKAFNFFRQIGNNKIWDTYLHSYRPEDPLMALAEFKALYIHLGRILRPVWSENITYWEGDYSNQTEQFHSPQLKELKDRMIPFIKFIRDSYPESIGDVDKGNIKSSEASKDPIINIYQLSKRILDGIELLTLLSDDYSFRKVVNELTNDDQMVLQSITFRDLICTSQGHILAKALIEAYITQLRNPRISRAKKVQLEECLRNLNQKCSSFFTTADSEIYVAEECLSKAKSEMTEHKNEYIEEAMKRLLRNAASVGLQKIVGELKELEFYKGIIHLCLQKAKDIADIKGKESGSEVYDCYQYIFQILHEIQEAIDRSNVVSNSFASYPADFLAKLRSEIIDECCKVNDRQLHWALFTWFNDIGSPMDILSLESPFVKEFIEKTYNSNSAPDSPLLAKYCMKMKDFLTAFKEFGRIAILDKVDIPVELRMEYLDLSSLCLEKYIENFKGTPQETSKLKQEKDNLELRKDLARIQLNMIKEIGRKVNEVQSEVDRNALGTAYELLNRNFLTVSDLCENFAKKYELLDSQFELLHYVKENSNMENQDVINSMKSIYIPLIKSLADDNWPNKIISKLEEFGTKYPYAFNLSYIISKAEPINASKNIVNNWLPNLALQLPIEEGYAELWDYYYGFYKESKDDPQMCWTLLARLEFILKTWLRDLNKKAVERNLWSSSKGKDLAPNYKFDERAQSINEFFIQVNNDLQVLPESKRLKAENEFKNLLVSFDSLKKDTKGRPSESAPGSILRPSFRGRLNFSESRPQSETGSERRNAMG</sequence>
<keyword evidence="3" id="KW-0813">Transport</keyword>
<accession>A0AAU9INT8</accession>
<dbReference type="InterPro" id="IPR042533">
    <property type="entry name" value="Nucleoporin_Nup155_C_1"/>
</dbReference>
<dbReference type="Gene3D" id="1.20.120.1880">
    <property type="entry name" value="Nucleoporin, helical C-terminal domain"/>
    <property type="match status" value="1"/>
</dbReference>
<dbReference type="InterPro" id="IPR004870">
    <property type="entry name" value="Nucleoporin_Nup155"/>
</dbReference>
<dbReference type="GO" id="GO:0044611">
    <property type="term" value="C:nuclear pore inner ring"/>
    <property type="evidence" value="ECO:0007669"/>
    <property type="project" value="TreeGrafter"/>
</dbReference>
<dbReference type="InterPro" id="IPR042537">
    <property type="entry name" value="Nucleoporin_Nup155_C_2"/>
</dbReference>
<dbReference type="PANTHER" id="PTHR10350">
    <property type="entry name" value="NUCLEAR PORE COMPLEX PROTEIN NUP155"/>
    <property type="match status" value="1"/>
</dbReference>
<evidence type="ECO:0000313" key="8">
    <source>
        <dbReference type="EMBL" id="CAG9309923.1"/>
    </source>
</evidence>
<feature type="region of interest" description="Disordered" evidence="5">
    <location>
        <begin position="1366"/>
        <end position="1409"/>
    </location>
</feature>
<dbReference type="GO" id="GO:0006606">
    <property type="term" value="P:protein import into nucleus"/>
    <property type="evidence" value="ECO:0007669"/>
    <property type="project" value="TreeGrafter"/>
</dbReference>
<feature type="compositionally biased region" description="Polar residues" evidence="5">
    <location>
        <begin position="1391"/>
        <end position="1400"/>
    </location>
</feature>
<comment type="similarity">
    <text evidence="2">Belongs to the non-repetitive/WGA-negative nucleoporin family.</text>
</comment>
<evidence type="ECO:0000259" key="7">
    <source>
        <dbReference type="Pfam" id="PF08801"/>
    </source>
</evidence>
<dbReference type="InterPro" id="IPR014908">
    <property type="entry name" value="Nucleoporin_Nup133/Nup155_N"/>
</dbReference>
<name>A0AAU9INT8_9CILI</name>
<dbReference type="GO" id="GO:0000972">
    <property type="term" value="P:transcription-dependent tethering of RNA polymerase II gene DNA at nuclear periphery"/>
    <property type="evidence" value="ECO:0007669"/>
    <property type="project" value="TreeGrafter"/>
</dbReference>
<feature type="domain" description="Nucleoporin Nup133/Nup155-like N-terminal" evidence="7">
    <location>
        <begin position="93"/>
        <end position="410"/>
    </location>
</feature>
<gene>
    <name evidence="8" type="ORF">BSTOLATCC_MIC138</name>
</gene>
<dbReference type="EMBL" id="CAJZBQ010000001">
    <property type="protein sequence ID" value="CAG9309923.1"/>
    <property type="molecule type" value="Genomic_DNA"/>
</dbReference>
<dbReference type="GO" id="GO:0006405">
    <property type="term" value="P:RNA export from nucleus"/>
    <property type="evidence" value="ECO:0007669"/>
    <property type="project" value="TreeGrafter"/>
</dbReference>
<evidence type="ECO:0000256" key="4">
    <source>
        <dbReference type="ARBA" id="ARBA00023242"/>
    </source>
</evidence>